<name>A0A5J4PXV2_9ZZZZ</name>
<feature type="non-terminal residue" evidence="1">
    <location>
        <position position="37"/>
    </location>
</feature>
<dbReference type="EMBL" id="SNRY01006177">
    <property type="protein sequence ID" value="KAA6313173.1"/>
    <property type="molecule type" value="Genomic_DNA"/>
</dbReference>
<sequence>MDIRGWGDRVLPSSWTTVQKVGNPLRRLPAQDRLPYD</sequence>
<reference evidence="1" key="1">
    <citation type="submission" date="2019-03" db="EMBL/GenBank/DDBJ databases">
        <title>Single cell metagenomics reveals metabolic interactions within the superorganism composed of flagellate Streblomastix strix and complex community of Bacteroidetes bacteria on its surface.</title>
        <authorList>
            <person name="Treitli S.C."/>
            <person name="Kolisko M."/>
            <person name="Husnik F."/>
            <person name="Keeling P."/>
            <person name="Hampl V."/>
        </authorList>
    </citation>
    <scope>NUCLEOTIDE SEQUENCE</scope>
    <source>
        <strain evidence="1">STM</strain>
    </source>
</reference>
<gene>
    <name evidence="1" type="ORF">EZS27_036010</name>
</gene>
<organism evidence="1">
    <name type="scientific">termite gut metagenome</name>
    <dbReference type="NCBI Taxonomy" id="433724"/>
    <lineage>
        <taxon>unclassified sequences</taxon>
        <taxon>metagenomes</taxon>
        <taxon>organismal metagenomes</taxon>
    </lineage>
</organism>
<dbReference type="AlphaFoldDB" id="A0A5J4PXV2"/>
<evidence type="ECO:0000313" key="1">
    <source>
        <dbReference type="EMBL" id="KAA6313173.1"/>
    </source>
</evidence>
<protein>
    <submittedName>
        <fullName evidence="1">Uncharacterized protein</fullName>
    </submittedName>
</protein>
<comment type="caution">
    <text evidence="1">The sequence shown here is derived from an EMBL/GenBank/DDBJ whole genome shotgun (WGS) entry which is preliminary data.</text>
</comment>
<proteinExistence type="predicted"/>
<accession>A0A5J4PXV2</accession>